<accession>M7UW66</accession>
<reference evidence="3" key="1">
    <citation type="journal article" date="2013" name="Genome Announc.">
        <title>Draft genome sequence of Botrytis cinerea BcDW1, inoculum for noble rot of grape berries.</title>
        <authorList>
            <person name="Blanco-Ulate B."/>
            <person name="Allen G."/>
            <person name="Powell A.L."/>
            <person name="Cantu D."/>
        </authorList>
    </citation>
    <scope>NUCLEOTIDE SEQUENCE [LARGE SCALE GENOMIC DNA]</scope>
    <source>
        <strain evidence="3">BcDW1</strain>
    </source>
</reference>
<feature type="compositionally biased region" description="Low complexity" evidence="1">
    <location>
        <begin position="64"/>
        <end position="75"/>
    </location>
</feature>
<evidence type="ECO:0000256" key="1">
    <source>
        <dbReference type="SAM" id="MobiDB-lite"/>
    </source>
</evidence>
<feature type="region of interest" description="Disordered" evidence="1">
    <location>
        <begin position="1"/>
        <end position="123"/>
    </location>
</feature>
<protein>
    <submittedName>
        <fullName evidence="2">Uncharacterized protein</fullName>
    </submittedName>
</protein>
<proteinExistence type="predicted"/>
<name>M7UW66_BOTF1</name>
<evidence type="ECO:0000313" key="3">
    <source>
        <dbReference type="Proteomes" id="UP000012045"/>
    </source>
</evidence>
<feature type="compositionally biased region" description="Polar residues" evidence="1">
    <location>
        <begin position="81"/>
        <end position="101"/>
    </location>
</feature>
<evidence type="ECO:0000313" key="2">
    <source>
        <dbReference type="EMBL" id="EMR91298.1"/>
    </source>
</evidence>
<dbReference type="OrthoDB" id="10511316at2759"/>
<dbReference type="HOGENOM" id="CLU_2014898_0_0_1"/>
<dbReference type="AlphaFoldDB" id="M7UW66"/>
<dbReference type="Proteomes" id="UP000012045">
    <property type="component" value="Unassembled WGS sequence"/>
</dbReference>
<organism evidence="2 3">
    <name type="scientific">Botryotinia fuckeliana (strain BcDW1)</name>
    <name type="common">Noble rot fungus</name>
    <name type="synonym">Botrytis cinerea</name>
    <dbReference type="NCBI Taxonomy" id="1290391"/>
    <lineage>
        <taxon>Eukaryota</taxon>
        <taxon>Fungi</taxon>
        <taxon>Dikarya</taxon>
        <taxon>Ascomycota</taxon>
        <taxon>Pezizomycotina</taxon>
        <taxon>Leotiomycetes</taxon>
        <taxon>Helotiales</taxon>
        <taxon>Sclerotiniaceae</taxon>
        <taxon>Botrytis</taxon>
    </lineage>
</organism>
<feature type="compositionally biased region" description="Basic and acidic residues" evidence="1">
    <location>
        <begin position="1"/>
        <end position="13"/>
    </location>
</feature>
<sequence length="123" mass="12948">MANNDSVKKEGKKTAVQKSLKKKSTAQKPVSAFSSSSSEGEEEDNPTTSRKAQNLPGDMRFRPGSSAFNSSCSGGSSNGGTQARSNTPPSSGQIKGSPDNSPRTKEKHRNAALDSLHGKKPKK</sequence>
<dbReference type="EMBL" id="KB707674">
    <property type="protein sequence ID" value="EMR91298.1"/>
    <property type="molecule type" value="Genomic_DNA"/>
</dbReference>
<gene>
    <name evidence="2" type="ORF">BcDW1_121</name>
</gene>